<dbReference type="InterPro" id="IPR036397">
    <property type="entry name" value="RNaseH_sf"/>
</dbReference>
<proteinExistence type="predicted"/>
<organism evidence="2 3">
    <name type="scientific">Cordylochernes scorpioides</name>
    <dbReference type="NCBI Taxonomy" id="51811"/>
    <lineage>
        <taxon>Eukaryota</taxon>
        <taxon>Metazoa</taxon>
        <taxon>Ecdysozoa</taxon>
        <taxon>Arthropoda</taxon>
        <taxon>Chelicerata</taxon>
        <taxon>Arachnida</taxon>
        <taxon>Pseudoscorpiones</taxon>
        <taxon>Cheliferoidea</taxon>
        <taxon>Chernetidae</taxon>
        <taxon>Cordylochernes</taxon>
    </lineage>
</organism>
<dbReference type="Proteomes" id="UP001235939">
    <property type="component" value="Chromosome 04"/>
</dbReference>
<dbReference type="PANTHER" id="PTHR46060:SF1">
    <property type="entry name" value="MARINER MOS1 TRANSPOSASE-LIKE PROTEIN"/>
    <property type="match status" value="1"/>
</dbReference>
<keyword evidence="3" id="KW-1185">Reference proteome</keyword>
<dbReference type="EMBL" id="CP092866">
    <property type="protein sequence ID" value="UYV66242.1"/>
    <property type="molecule type" value="Genomic_DNA"/>
</dbReference>
<name>A0ABY6KEN8_9ARAC</name>
<protein>
    <recommendedName>
        <fullName evidence="4">Mos1 transposase HTH domain-containing protein</fullName>
    </recommendedName>
</protein>
<evidence type="ECO:0000256" key="1">
    <source>
        <dbReference type="SAM" id="MobiDB-lite"/>
    </source>
</evidence>
<gene>
    <name evidence="2" type="ORF">LAZ67_4000956</name>
</gene>
<feature type="compositionally biased region" description="Basic and acidic residues" evidence="1">
    <location>
        <begin position="292"/>
        <end position="312"/>
    </location>
</feature>
<evidence type="ECO:0000313" key="3">
    <source>
        <dbReference type="Proteomes" id="UP001235939"/>
    </source>
</evidence>
<dbReference type="InterPro" id="IPR052709">
    <property type="entry name" value="Transposase-MT_Hybrid"/>
</dbReference>
<feature type="region of interest" description="Disordered" evidence="1">
    <location>
        <begin position="283"/>
        <end position="312"/>
    </location>
</feature>
<evidence type="ECO:0000313" key="2">
    <source>
        <dbReference type="EMBL" id="UYV66242.1"/>
    </source>
</evidence>
<feature type="compositionally biased region" description="Low complexity" evidence="1">
    <location>
        <begin position="331"/>
        <end position="349"/>
    </location>
</feature>
<dbReference type="PANTHER" id="PTHR46060">
    <property type="entry name" value="MARINER MOS1 TRANSPOSASE-LIKE PROTEIN"/>
    <property type="match status" value="1"/>
</dbReference>
<accession>A0ABY6KEN8</accession>
<dbReference type="Gene3D" id="3.30.420.10">
    <property type="entry name" value="Ribonuclease H-like superfamily/Ribonuclease H"/>
    <property type="match status" value="1"/>
</dbReference>
<sequence length="380" mass="43435">MAINRLLRAESKNSPTFMMRTHYNFKQINPQQWYRERSTWNCADWGSIVFSDESRFLLCPDDSRKRVWRRPGQRVNPGFTFAPHTGPQQGVMVWVIRFLNAEGIQTSQICQRMKNIYGESCLSQKKNIYKWVNEFKNGRITCTDIERPGRPSVTTTPSTINEVENLILEDRKISIFTIADNLNISYGTVHTIIKEQLQFRKICCRWIPHFLNLDQKLNIIPDLAPSEYFLFGLLKKELKGKRFDSDEDVQKVVQDFFHTLPKSAYKDGIYKFPERWRRCIKSQGGGDQAEEESLKAADAPKRSGDKSRRPESGRQLLLPCRLCLLSLFSSSSPRSLRPGTGSGSSAGPALQEDIRLVPSTATSSTLTSSAKPLDRSFLIA</sequence>
<reference evidence="2 3" key="1">
    <citation type="submission" date="2022-01" db="EMBL/GenBank/DDBJ databases">
        <title>A chromosomal length assembly of Cordylochernes scorpioides.</title>
        <authorList>
            <person name="Zeh D."/>
            <person name="Zeh J."/>
        </authorList>
    </citation>
    <scope>NUCLEOTIDE SEQUENCE [LARGE SCALE GENOMIC DNA]</scope>
    <source>
        <strain evidence="2">IN4F17</strain>
        <tissue evidence="2">Whole Body</tissue>
    </source>
</reference>
<feature type="region of interest" description="Disordered" evidence="1">
    <location>
        <begin position="331"/>
        <end position="350"/>
    </location>
</feature>
<evidence type="ECO:0008006" key="4">
    <source>
        <dbReference type="Google" id="ProtNLM"/>
    </source>
</evidence>